<evidence type="ECO:0000313" key="4">
    <source>
        <dbReference type="Proteomes" id="UP000249056"/>
    </source>
</evidence>
<accession>A0A395IZH3</accession>
<evidence type="ECO:0000256" key="1">
    <source>
        <dbReference type="SAM" id="Coils"/>
    </source>
</evidence>
<dbReference type="OrthoDB" id="3886346at2759"/>
<keyword evidence="1" id="KW-0175">Coiled coil</keyword>
<feature type="region of interest" description="Disordered" evidence="2">
    <location>
        <begin position="413"/>
        <end position="435"/>
    </location>
</feature>
<evidence type="ECO:0000256" key="2">
    <source>
        <dbReference type="SAM" id="MobiDB-lite"/>
    </source>
</evidence>
<feature type="compositionally biased region" description="Polar residues" evidence="2">
    <location>
        <begin position="114"/>
        <end position="142"/>
    </location>
</feature>
<sequence>MMTFSTLEALTNLTQSIPDWNKRLDDLNSQIALRQIELARLVDPKPARSLKNKGSTESLRPKDGEESSSPINETGNTIHTPIRSPKLVQNETPSKGRPNSPSTARAAASAALEYNQTRPQPQSPKSLTPRASPNALTRQSSQPTPPTEPLSRVPAVLRKRKTESLASGNSQAPKYRTRSMIIVYYDSAVQAAFEELVKFVSENRNAMRKGKMAAKMAEMRRAAEMEAEDESDDESESESSKILGAALPTPLQPQVASGSVSNGLKMNGGDTSAGPKLKFASTRNMGPSRDRISIGNTMSVLKSYRRAGGGFGAGSSPDIFDELDKGLEWCQGQCEHAAHQFLRDGECNTEIENIKKRLREVKEIAERKIEGLRKEEELEKRDEALKSDDLHVNGKESISGLISVQDGPVKLEVDDKMEVDVDHDDGDDNDNFDPRKLVFKRSGDVAS</sequence>
<feature type="compositionally biased region" description="Acidic residues" evidence="2">
    <location>
        <begin position="421"/>
        <end position="431"/>
    </location>
</feature>
<feature type="compositionally biased region" description="Polar residues" evidence="2">
    <location>
        <begin position="67"/>
        <end position="79"/>
    </location>
</feature>
<feature type="coiled-coil region" evidence="1">
    <location>
        <begin position="348"/>
        <end position="382"/>
    </location>
</feature>
<feature type="region of interest" description="Disordered" evidence="2">
    <location>
        <begin position="219"/>
        <end position="276"/>
    </location>
</feature>
<feature type="compositionally biased region" description="Polar residues" evidence="2">
    <location>
        <begin position="87"/>
        <end position="103"/>
    </location>
</feature>
<dbReference type="AlphaFoldDB" id="A0A395IZH3"/>
<keyword evidence="4" id="KW-1185">Reference proteome</keyword>
<protein>
    <submittedName>
        <fullName evidence="3">Uncharacterized protein</fullName>
    </submittedName>
</protein>
<organism evidence="3 4">
    <name type="scientific">Monilinia fructigena</name>
    <dbReference type="NCBI Taxonomy" id="38457"/>
    <lineage>
        <taxon>Eukaryota</taxon>
        <taxon>Fungi</taxon>
        <taxon>Dikarya</taxon>
        <taxon>Ascomycota</taxon>
        <taxon>Pezizomycotina</taxon>
        <taxon>Leotiomycetes</taxon>
        <taxon>Helotiales</taxon>
        <taxon>Sclerotiniaceae</taxon>
        <taxon>Monilinia</taxon>
    </lineage>
</organism>
<comment type="caution">
    <text evidence="3">The sequence shown here is derived from an EMBL/GenBank/DDBJ whole genome shotgun (WGS) entry which is preliminary data.</text>
</comment>
<dbReference type="Proteomes" id="UP000249056">
    <property type="component" value="Unassembled WGS sequence"/>
</dbReference>
<feature type="compositionally biased region" description="Acidic residues" evidence="2">
    <location>
        <begin position="225"/>
        <end position="237"/>
    </location>
</feature>
<feature type="compositionally biased region" description="Polar residues" evidence="2">
    <location>
        <begin position="252"/>
        <end position="264"/>
    </location>
</feature>
<proteinExistence type="predicted"/>
<name>A0A395IZH3_9HELO</name>
<dbReference type="EMBL" id="QKRW01000009">
    <property type="protein sequence ID" value="RAL65667.1"/>
    <property type="molecule type" value="Genomic_DNA"/>
</dbReference>
<evidence type="ECO:0000313" key="3">
    <source>
        <dbReference type="EMBL" id="RAL65667.1"/>
    </source>
</evidence>
<reference evidence="3 4" key="1">
    <citation type="submission" date="2018-06" db="EMBL/GenBank/DDBJ databases">
        <title>Genome Sequence of the Brown Rot Fungal Pathogen Monilinia fructigena.</title>
        <authorList>
            <person name="Landi L."/>
            <person name="De Miccolis Angelini R.M."/>
            <person name="Pollastro S."/>
            <person name="Abate D."/>
            <person name="Faretra F."/>
            <person name="Romanazzi G."/>
        </authorList>
    </citation>
    <scope>NUCLEOTIDE SEQUENCE [LARGE SCALE GENOMIC DNA]</scope>
    <source>
        <strain evidence="3 4">Mfrg269</strain>
    </source>
</reference>
<feature type="region of interest" description="Disordered" evidence="2">
    <location>
        <begin position="42"/>
        <end position="172"/>
    </location>
</feature>
<gene>
    <name evidence="3" type="ORF">DID88_005338</name>
</gene>